<organism evidence="1 2">
    <name type="scientific">Actinoplanes aureus</name>
    <dbReference type="NCBI Taxonomy" id="2792083"/>
    <lineage>
        <taxon>Bacteria</taxon>
        <taxon>Bacillati</taxon>
        <taxon>Actinomycetota</taxon>
        <taxon>Actinomycetes</taxon>
        <taxon>Micromonosporales</taxon>
        <taxon>Micromonosporaceae</taxon>
        <taxon>Actinoplanes</taxon>
    </lineage>
</organism>
<dbReference type="InterPro" id="IPR023162">
    <property type="entry name" value="Apc36109-like_dom_sf"/>
</dbReference>
<name>A0A931G3J4_9ACTN</name>
<evidence type="ECO:0000313" key="2">
    <source>
        <dbReference type="Proteomes" id="UP000598146"/>
    </source>
</evidence>
<proteinExistence type="predicted"/>
<protein>
    <recommendedName>
        <fullName evidence="3">DUF1871 family protein</fullName>
    </recommendedName>
</protein>
<sequence length="87" mass="9991">MDDRWHQLRRLLNEWDFIGAFDPETNTDEYDCMIPPLLHLLATDGDPGVIQQFLDAELAEHFGMSIDQAETSEVAERLTAWWRASAG</sequence>
<dbReference type="SUPFAM" id="SSF116922">
    <property type="entry name" value="YugE-like"/>
    <property type="match status" value="1"/>
</dbReference>
<dbReference type="RefSeq" id="WP_196416107.1">
    <property type="nucleotide sequence ID" value="NZ_JADQTO010000011.1"/>
</dbReference>
<comment type="caution">
    <text evidence="1">The sequence shown here is derived from an EMBL/GenBank/DDBJ whole genome shotgun (WGS) entry which is preliminary data.</text>
</comment>
<keyword evidence="2" id="KW-1185">Reference proteome</keyword>
<accession>A0A931G3J4</accession>
<evidence type="ECO:0008006" key="3">
    <source>
        <dbReference type="Google" id="ProtNLM"/>
    </source>
</evidence>
<dbReference type="AlphaFoldDB" id="A0A931G3J4"/>
<evidence type="ECO:0000313" key="1">
    <source>
        <dbReference type="EMBL" id="MBG0564314.1"/>
    </source>
</evidence>
<gene>
    <name evidence="1" type="ORF">I4J89_22965</name>
</gene>
<reference evidence="1" key="1">
    <citation type="submission" date="2020-11" db="EMBL/GenBank/DDBJ databases">
        <title>Isolation and identification of active actinomycetes.</title>
        <authorList>
            <person name="Sun X."/>
        </authorList>
    </citation>
    <scope>NUCLEOTIDE SEQUENCE</scope>
    <source>
        <strain evidence="1">NEAU-A11</strain>
    </source>
</reference>
<dbReference type="Proteomes" id="UP000598146">
    <property type="component" value="Unassembled WGS sequence"/>
</dbReference>
<dbReference type="EMBL" id="JADQTO010000011">
    <property type="protein sequence ID" value="MBG0564314.1"/>
    <property type="molecule type" value="Genomic_DNA"/>
</dbReference>